<dbReference type="InterPro" id="IPR003598">
    <property type="entry name" value="Ig_sub2"/>
</dbReference>
<gene>
    <name evidence="5" type="primary">otk</name>
    <name evidence="5" type="ORF">CEXT_374701</name>
</gene>
<dbReference type="EMBL" id="BPLR01018179">
    <property type="protein sequence ID" value="GIY97571.1"/>
    <property type="molecule type" value="Genomic_DNA"/>
</dbReference>
<keyword evidence="5" id="KW-0808">Transferase</keyword>
<evidence type="ECO:0000259" key="4">
    <source>
        <dbReference type="PROSITE" id="PS50835"/>
    </source>
</evidence>
<sequence>MRLIFSEVEESDAGEYSCVAENIADKRKISFSLVVSTAPVIMKHPVDIMVNEGEMANFQCLYNNSSSAVVYWLKDENYLRDTGNHIIFNEQNSSLTIRNVSPSDGGNYQCEINSEGFPPVLSKTAVLSVKEKLKFIPAPVNRKLELGSNAKIYCKAGGSTPPVVKWSRIDVRSAEWPPHIRDDNGTLHFNRVLSTDTGKYMCVATNSQGIINATIDVDVIVMPKFSVQPSDTVANEGDPVTLHCLAEGDPLPIIQWDKNNELNGFNHKRFKVLENGSLYASEINTDDEGKYGCTAGNSGGLRRHEVTLIVRVSLMMWCRYRRARRKALMLAQATTADAENSDIHDMEMKERSQKNHIETNVCEENTELMKSHGEYGEVFLARAEGLTGENSESVFMVKALENKSESLIAEFNKEIAMYSKNAA</sequence>
<dbReference type="InterPro" id="IPR036179">
    <property type="entry name" value="Ig-like_dom_sf"/>
</dbReference>
<dbReference type="PROSITE" id="PS50835">
    <property type="entry name" value="IG_LIKE"/>
    <property type="match status" value="4"/>
</dbReference>
<protein>
    <submittedName>
        <fullName evidence="5">Tyrosine-protein kinase-like otk</fullName>
    </submittedName>
</protein>
<dbReference type="GO" id="GO:0048468">
    <property type="term" value="P:cell development"/>
    <property type="evidence" value="ECO:0007669"/>
    <property type="project" value="UniProtKB-ARBA"/>
</dbReference>
<feature type="domain" description="Ig-like" evidence="4">
    <location>
        <begin position="1"/>
        <end position="30"/>
    </location>
</feature>
<dbReference type="Pfam" id="PF13927">
    <property type="entry name" value="Ig_3"/>
    <property type="match status" value="3"/>
</dbReference>
<keyword evidence="5" id="KW-0418">Kinase</keyword>
<feature type="domain" description="Ig-like" evidence="4">
    <location>
        <begin position="223"/>
        <end position="307"/>
    </location>
</feature>
<dbReference type="InterPro" id="IPR013783">
    <property type="entry name" value="Ig-like_fold"/>
</dbReference>
<keyword evidence="1" id="KW-0677">Repeat</keyword>
<comment type="caution">
    <text evidence="5">The sequence shown here is derived from an EMBL/GenBank/DDBJ whole genome shotgun (WGS) entry which is preliminary data.</text>
</comment>
<evidence type="ECO:0000256" key="2">
    <source>
        <dbReference type="ARBA" id="ARBA00023157"/>
    </source>
</evidence>
<keyword evidence="2" id="KW-1015">Disulfide bond</keyword>
<organism evidence="5 6">
    <name type="scientific">Caerostris extrusa</name>
    <name type="common">Bark spider</name>
    <name type="synonym">Caerostris bankana</name>
    <dbReference type="NCBI Taxonomy" id="172846"/>
    <lineage>
        <taxon>Eukaryota</taxon>
        <taxon>Metazoa</taxon>
        <taxon>Ecdysozoa</taxon>
        <taxon>Arthropoda</taxon>
        <taxon>Chelicerata</taxon>
        <taxon>Arachnida</taxon>
        <taxon>Araneae</taxon>
        <taxon>Araneomorphae</taxon>
        <taxon>Entelegynae</taxon>
        <taxon>Araneoidea</taxon>
        <taxon>Araneidae</taxon>
        <taxon>Caerostris</taxon>
    </lineage>
</organism>
<dbReference type="Gene3D" id="2.60.40.10">
    <property type="entry name" value="Immunoglobulins"/>
    <property type="match status" value="4"/>
</dbReference>
<dbReference type="AlphaFoldDB" id="A0AAV4XR84"/>
<dbReference type="PANTHER" id="PTHR10075">
    <property type="entry name" value="BASIGIN RELATED"/>
    <property type="match status" value="1"/>
</dbReference>
<dbReference type="InterPro" id="IPR003599">
    <property type="entry name" value="Ig_sub"/>
</dbReference>
<accession>A0AAV4XR84</accession>
<evidence type="ECO:0000313" key="5">
    <source>
        <dbReference type="EMBL" id="GIY97571.1"/>
    </source>
</evidence>
<keyword evidence="3" id="KW-0393">Immunoglobulin domain</keyword>
<dbReference type="GO" id="GO:0016301">
    <property type="term" value="F:kinase activity"/>
    <property type="evidence" value="ECO:0007669"/>
    <property type="project" value="UniProtKB-KW"/>
</dbReference>
<dbReference type="SMART" id="SM00408">
    <property type="entry name" value="IGc2"/>
    <property type="match status" value="3"/>
</dbReference>
<dbReference type="FunFam" id="2.60.40.10:FF:000189">
    <property type="entry name" value="Neogenin isoform 3"/>
    <property type="match status" value="1"/>
</dbReference>
<evidence type="ECO:0000256" key="3">
    <source>
        <dbReference type="ARBA" id="ARBA00023319"/>
    </source>
</evidence>
<proteinExistence type="predicted"/>
<keyword evidence="6" id="KW-1185">Reference proteome</keyword>
<feature type="domain" description="Ig-like" evidence="4">
    <location>
        <begin position="137"/>
        <end position="218"/>
    </location>
</feature>
<dbReference type="SUPFAM" id="SSF48726">
    <property type="entry name" value="Immunoglobulin"/>
    <property type="match status" value="4"/>
</dbReference>
<dbReference type="InterPro" id="IPR007110">
    <property type="entry name" value="Ig-like_dom"/>
</dbReference>
<dbReference type="Proteomes" id="UP001054945">
    <property type="component" value="Unassembled WGS sequence"/>
</dbReference>
<dbReference type="CDD" id="cd00096">
    <property type="entry name" value="Ig"/>
    <property type="match status" value="1"/>
</dbReference>
<feature type="domain" description="Ig-like" evidence="4">
    <location>
        <begin position="39"/>
        <end position="128"/>
    </location>
</feature>
<dbReference type="PANTHER" id="PTHR10075:SF102">
    <property type="entry name" value="OFF-TRACK2-RELATED"/>
    <property type="match status" value="1"/>
</dbReference>
<dbReference type="SMART" id="SM00409">
    <property type="entry name" value="IG"/>
    <property type="match status" value="3"/>
</dbReference>
<name>A0AAV4XR84_CAEEX</name>
<evidence type="ECO:0000313" key="6">
    <source>
        <dbReference type="Proteomes" id="UP001054945"/>
    </source>
</evidence>
<evidence type="ECO:0000256" key="1">
    <source>
        <dbReference type="ARBA" id="ARBA00022737"/>
    </source>
</evidence>
<reference evidence="5 6" key="1">
    <citation type="submission" date="2021-06" db="EMBL/GenBank/DDBJ databases">
        <title>Caerostris extrusa draft genome.</title>
        <authorList>
            <person name="Kono N."/>
            <person name="Arakawa K."/>
        </authorList>
    </citation>
    <scope>NUCLEOTIDE SEQUENCE [LARGE SCALE GENOMIC DNA]</scope>
</reference>
<dbReference type="Gene3D" id="3.30.200.20">
    <property type="entry name" value="Phosphorylase Kinase, domain 1"/>
    <property type="match status" value="1"/>
</dbReference>